<dbReference type="SUPFAM" id="SSF46785">
    <property type="entry name" value="Winged helix' DNA-binding domain"/>
    <property type="match status" value="1"/>
</dbReference>
<dbReference type="GO" id="GO:0003700">
    <property type="term" value="F:DNA-binding transcription factor activity"/>
    <property type="evidence" value="ECO:0007669"/>
    <property type="project" value="InterPro"/>
</dbReference>
<dbReference type="SMART" id="SM00347">
    <property type="entry name" value="HTH_MARR"/>
    <property type="match status" value="1"/>
</dbReference>
<dbReference type="InterPro" id="IPR036388">
    <property type="entry name" value="WH-like_DNA-bd_sf"/>
</dbReference>
<name>A0A193LDH3_9GAMM</name>
<evidence type="ECO:0000313" key="2">
    <source>
        <dbReference type="EMBL" id="ANO50580.1"/>
    </source>
</evidence>
<dbReference type="AlphaFoldDB" id="A0A193LDH3"/>
<proteinExistence type="predicted"/>
<dbReference type="PROSITE" id="PS50995">
    <property type="entry name" value="HTH_MARR_2"/>
    <property type="match status" value="1"/>
</dbReference>
<reference evidence="2 3" key="1">
    <citation type="submission" date="2016-06" db="EMBL/GenBank/DDBJ databases">
        <title>Complete genome sequence of a deep-branching marine Gamma Proteobacterium Woeseia oceani type strain XK5.</title>
        <authorList>
            <person name="Mu D."/>
            <person name="Du Z."/>
        </authorList>
    </citation>
    <scope>NUCLEOTIDE SEQUENCE [LARGE SCALE GENOMIC DNA]</scope>
    <source>
        <strain evidence="2 3">XK5</strain>
    </source>
</reference>
<dbReference type="KEGG" id="woc:BA177_04545"/>
<dbReference type="RefSeq" id="WP_068613465.1">
    <property type="nucleotide sequence ID" value="NZ_CP016268.1"/>
</dbReference>
<keyword evidence="3" id="KW-1185">Reference proteome</keyword>
<evidence type="ECO:0000259" key="1">
    <source>
        <dbReference type="PROSITE" id="PS50995"/>
    </source>
</evidence>
<dbReference type="InterPro" id="IPR039422">
    <property type="entry name" value="MarR/SlyA-like"/>
</dbReference>
<evidence type="ECO:0000313" key="3">
    <source>
        <dbReference type="Proteomes" id="UP000092695"/>
    </source>
</evidence>
<dbReference type="STRING" id="1548547.BA177_04545"/>
<sequence>MKTTRKEPQQLALSFAAAWHRLERRLSNSLSAVRGISLAEYRLLRTLAEAHDMQASRVDLAYAMGVTPSGVTRALRPLEKLGMVTTVKSERDARLAIATLTPAGREVVDDASMVVDDSMTSLLKSSTLSADGVRKTIEMLDRLAR</sequence>
<dbReference type="PANTHER" id="PTHR33164:SF43">
    <property type="entry name" value="HTH-TYPE TRANSCRIPTIONAL REPRESSOR YETL"/>
    <property type="match status" value="1"/>
</dbReference>
<organism evidence="2 3">
    <name type="scientific">Woeseia oceani</name>
    <dbReference type="NCBI Taxonomy" id="1548547"/>
    <lineage>
        <taxon>Bacteria</taxon>
        <taxon>Pseudomonadati</taxon>
        <taxon>Pseudomonadota</taxon>
        <taxon>Gammaproteobacteria</taxon>
        <taxon>Woeseiales</taxon>
        <taxon>Woeseiaceae</taxon>
        <taxon>Woeseia</taxon>
    </lineage>
</organism>
<dbReference type="GO" id="GO:0006950">
    <property type="term" value="P:response to stress"/>
    <property type="evidence" value="ECO:0007669"/>
    <property type="project" value="TreeGrafter"/>
</dbReference>
<accession>A0A193LDH3</accession>
<gene>
    <name evidence="2" type="ORF">BA177_04545</name>
</gene>
<dbReference type="InterPro" id="IPR000835">
    <property type="entry name" value="HTH_MarR-typ"/>
</dbReference>
<dbReference type="Proteomes" id="UP000092695">
    <property type="component" value="Chromosome"/>
</dbReference>
<dbReference type="Pfam" id="PF01047">
    <property type="entry name" value="MarR"/>
    <property type="match status" value="1"/>
</dbReference>
<protein>
    <recommendedName>
        <fullName evidence="1">HTH marR-type domain-containing protein</fullName>
    </recommendedName>
</protein>
<dbReference type="Gene3D" id="1.10.10.10">
    <property type="entry name" value="Winged helix-like DNA-binding domain superfamily/Winged helix DNA-binding domain"/>
    <property type="match status" value="1"/>
</dbReference>
<feature type="domain" description="HTH marR-type" evidence="1">
    <location>
        <begin position="8"/>
        <end position="145"/>
    </location>
</feature>
<dbReference type="EMBL" id="CP016268">
    <property type="protein sequence ID" value="ANO50580.1"/>
    <property type="molecule type" value="Genomic_DNA"/>
</dbReference>
<dbReference type="PANTHER" id="PTHR33164">
    <property type="entry name" value="TRANSCRIPTIONAL REGULATOR, MARR FAMILY"/>
    <property type="match status" value="1"/>
</dbReference>
<dbReference type="InterPro" id="IPR036390">
    <property type="entry name" value="WH_DNA-bd_sf"/>
</dbReference>